<protein>
    <submittedName>
        <fullName evidence="1">Uncharacterized protein</fullName>
    </submittedName>
</protein>
<reference evidence="1" key="1">
    <citation type="submission" date="2020-05" db="EMBL/GenBank/DDBJ databases">
        <authorList>
            <person name="Chiriac C."/>
            <person name="Salcher M."/>
            <person name="Ghai R."/>
            <person name="Kavagutti S V."/>
        </authorList>
    </citation>
    <scope>NUCLEOTIDE SEQUENCE</scope>
</reference>
<name>A0A6J7WDM6_9CAUD</name>
<sequence>MPRRNLGTPNVVQYFDPANGIDAPVPVSDNDPQRPTYRITILGAAPAANPTDLLVLQGAAGVTTRIREIILSGTATSATNVTPTIVRRSSANTGGTSTAQTVAKRDTADAAAASSCQLYTANPTGLGALVNIVDGGRLNLAPAANGSIDRIFWQYSWMNEKGPTLRGASDFFALNFGGAAWPAGGLLDITISLTEE</sequence>
<accession>A0A6J7WDM6</accession>
<proteinExistence type="predicted"/>
<evidence type="ECO:0000313" key="1">
    <source>
        <dbReference type="EMBL" id="CAB5162299.1"/>
    </source>
</evidence>
<gene>
    <name evidence="1" type="ORF">UFOVP152_18</name>
</gene>
<organism evidence="1">
    <name type="scientific">uncultured Caudovirales phage</name>
    <dbReference type="NCBI Taxonomy" id="2100421"/>
    <lineage>
        <taxon>Viruses</taxon>
        <taxon>Duplodnaviria</taxon>
        <taxon>Heunggongvirae</taxon>
        <taxon>Uroviricota</taxon>
        <taxon>Caudoviricetes</taxon>
        <taxon>Peduoviridae</taxon>
        <taxon>Maltschvirus</taxon>
        <taxon>Maltschvirus maltsch</taxon>
    </lineage>
</organism>
<dbReference type="EMBL" id="LR798200">
    <property type="protein sequence ID" value="CAB5162299.1"/>
    <property type="molecule type" value="Genomic_DNA"/>
</dbReference>